<dbReference type="AlphaFoldDB" id="A0AAV6JWK0"/>
<dbReference type="Gene3D" id="1.20.1280.170">
    <property type="entry name" value="Exocyst complex component Exo70"/>
    <property type="match status" value="1"/>
</dbReference>
<keyword evidence="2" id="KW-1185">Reference proteome</keyword>
<dbReference type="Proteomes" id="UP000823749">
    <property type="component" value="Chromosome 6"/>
</dbReference>
<protein>
    <submittedName>
        <fullName evidence="1">Uncharacterized protein</fullName>
    </submittedName>
</protein>
<reference evidence="1 2" key="1">
    <citation type="submission" date="2020-08" db="EMBL/GenBank/DDBJ databases">
        <title>Plant Genome Project.</title>
        <authorList>
            <person name="Zhang R.-G."/>
        </authorList>
    </citation>
    <scope>NUCLEOTIDE SEQUENCE [LARGE SCALE GENOMIC DNA]</scope>
    <source>
        <strain evidence="1">WSP0</strain>
        <tissue evidence="1">Leaf</tissue>
    </source>
</reference>
<organism evidence="1 2">
    <name type="scientific">Rhododendron griersonianum</name>
    <dbReference type="NCBI Taxonomy" id="479676"/>
    <lineage>
        <taxon>Eukaryota</taxon>
        <taxon>Viridiplantae</taxon>
        <taxon>Streptophyta</taxon>
        <taxon>Embryophyta</taxon>
        <taxon>Tracheophyta</taxon>
        <taxon>Spermatophyta</taxon>
        <taxon>Magnoliopsida</taxon>
        <taxon>eudicotyledons</taxon>
        <taxon>Gunneridae</taxon>
        <taxon>Pentapetalae</taxon>
        <taxon>asterids</taxon>
        <taxon>Ericales</taxon>
        <taxon>Ericaceae</taxon>
        <taxon>Ericoideae</taxon>
        <taxon>Rhodoreae</taxon>
        <taxon>Rhododendron</taxon>
    </lineage>
</organism>
<accession>A0AAV6JWK0</accession>
<sequence length="114" mass="13095">MEPPESVQITFELAENIILRWDTISSEQPRDRTIIDGNDCHEIHQYLNAIDEIQLSLESALLIESDHHTKAKTAIWIAMAQLEDRFRNLLTSHTSPIETDCLFNPNSSLKKHSI</sequence>
<dbReference type="EMBL" id="JACTNZ010000006">
    <property type="protein sequence ID" value="KAG5544526.1"/>
    <property type="molecule type" value="Genomic_DNA"/>
</dbReference>
<proteinExistence type="predicted"/>
<gene>
    <name evidence="1" type="ORF">RHGRI_017075</name>
</gene>
<name>A0AAV6JWK0_9ERIC</name>
<dbReference type="InterPro" id="IPR016159">
    <property type="entry name" value="Cullin_repeat-like_dom_sf"/>
</dbReference>
<dbReference type="SUPFAM" id="SSF74788">
    <property type="entry name" value="Cullin repeat-like"/>
    <property type="match status" value="1"/>
</dbReference>
<evidence type="ECO:0000313" key="1">
    <source>
        <dbReference type="EMBL" id="KAG5544526.1"/>
    </source>
</evidence>
<dbReference type="Pfam" id="PF20669">
    <property type="entry name" value="Exo70_N"/>
    <property type="match status" value="1"/>
</dbReference>
<comment type="caution">
    <text evidence="1">The sequence shown here is derived from an EMBL/GenBank/DDBJ whole genome shotgun (WGS) entry which is preliminary data.</text>
</comment>
<evidence type="ECO:0000313" key="2">
    <source>
        <dbReference type="Proteomes" id="UP000823749"/>
    </source>
</evidence>